<evidence type="ECO:0000256" key="15">
    <source>
        <dbReference type="ARBA" id="ARBA00032605"/>
    </source>
</evidence>
<evidence type="ECO:0000256" key="13">
    <source>
        <dbReference type="ARBA" id="ARBA00023136"/>
    </source>
</evidence>
<dbReference type="InterPro" id="IPR003805">
    <property type="entry name" value="CobS"/>
</dbReference>
<keyword evidence="7 19" id="KW-1003">Cell membrane</keyword>
<dbReference type="EC" id="2.7.8.26" evidence="5 19"/>
<dbReference type="GO" id="GO:0008818">
    <property type="term" value="F:cobalamin 5'-phosphate synthase activity"/>
    <property type="evidence" value="ECO:0007669"/>
    <property type="project" value="UniProtKB-UniRule"/>
</dbReference>
<gene>
    <name evidence="19" type="primary">cobS</name>
    <name evidence="20" type="ORF">P9A14_15000</name>
</gene>
<dbReference type="RefSeq" id="WP_165629885.1">
    <property type="nucleotide sequence ID" value="NZ_CP121270.1"/>
</dbReference>
<proteinExistence type="inferred from homology"/>
<evidence type="ECO:0000256" key="17">
    <source>
        <dbReference type="ARBA" id="ARBA00048623"/>
    </source>
</evidence>
<feature type="transmembrane region" description="Helical" evidence="19">
    <location>
        <begin position="34"/>
        <end position="57"/>
    </location>
</feature>
<evidence type="ECO:0000256" key="16">
    <source>
        <dbReference type="ARBA" id="ARBA00032853"/>
    </source>
</evidence>
<evidence type="ECO:0000256" key="11">
    <source>
        <dbReference type="ARBA" id="ARBA00022842"/>
    </source>
</evidence>
<evidence type="ECO:0000313" key="20">
    <source>
        <dbReference type="EMBL" id="WFP23465.1"/>
    </source>
</evidence>
<keyword evidence="8 19" id="KW-0169">Cobalamin biosynthesis</keyword>
<comment type="catalytic activity">
    <reaction evidence="18 19">
        <text>alpha-ribazole 5'-phosphate + adenosylcob(III)inamide-GDP = adenosylcob(III)alamin 5'-phosphate + GMP + H(+)</text>
        <dbReference type="Rhea" id="RHEA:23560"/>
        <dbReference type="ChEBI" id="CHEBI:15378"/>
        <dbReference type="ChEBI" id="CHEBI:57918"/>
        <dbReference type="ChEBI" id="CHEBI:58115"/>
        <dbReference type="ChEBI" id="CHEBI:60487"/>
        <dbReference type="ChEBI" id="CHEBI:60493"/>
        <dbReference type="EC" id="2.7.8.26"/>
    </reaction>
</comment>
<comment type="pathway">
    <text evidence="3 19">Cofactor biosynthesis; adenosylcobalamin biosynthesis; adenosylcobalamin from cob(II)yrinate a,c-diamide: step 7/7.</text>
</comment>
<sequence>MISPIRALRTAFSWLTVVPVGGHAGASAPDRELGAAVMASVPAIGAALGAASAGLAFGLAQTDLPALTAGVLIVVLLGVVTRGMHLDGLADTADGLGCYGPPDRVTEVMRSGTVGPFGVATLVLTLAVQSTGFAALANGSRWYDLAFAIALGRFGAVVGTRRSLEPAHHNGFGALVAGTQRSSVAAWFVVALLATVPLGLSANEIDGGHVEVAAVVQGCAIVLAVTAFAWWFTRHCARRMGGMTGDVLGATIELGVAIGVVGLLL</sequence>
<comment type="subcellular location">
    <subcellularLocation>
        <location evidence="2 19">Cell membrane</location>
        <topology evidence="2 19">Multi-pass membrane protein</topology>
    </subcellularLocation>
</comment>
<evidence type="ECO:0000256" key="3">
    <source>
        <dbReference type="ARBA" id="ARBA00004663"/>
    </source>
</evidence>
<evidence type="ECO:0000256" key="6">
    <source>
        <dbReference type="ARBA" id="ARBA00015850"/>
    </source>
</evidence>
<evidence type="ECO:0000256" key="2">
    <source>
        <dbReference type="ARBA" id="ARBA00004651"/>
    </source>
</evidence>
<dbReference type="HAMAP" id="MF_00719">
    <property type="entry name" value="CobS"/>
    <property type="match status" value="1"/>
</dbReference>
<dbReference type="GO" id="GO:0009236">
    <property type="term" value="P:cobalamin biosynthetic process"/>
    <property type="evidence" value="ECO:0007669"/>
    <property type="project" value="UniProtKB-UniRule"/>
</dbReference>
<dbReference type="PANTHER" id="PTHR34148">
    <property type="entry name" value="ADENOSYLCOBINAMIDE-GDP RIBAZOLETRANSFERASE"/>
    <property type="match status" value="1"/>
</dbReference>
<evidence type="ECO:0000256" key="18">
    <source>
        <dbReference type="ARBA" id="ARBA00049504"/>
    </source>
</evidence>
<evidence type="ECO:0000256" key="1">
    <source>
        <dbReference type="ARBA" id="ARBA00001946"/>
    </source>
</evidence>
<keyword evidence="13 19" id="KW-0472">Membrane</keyword>
<comment type="catalytic activity">
    <reaction evidence="17 19">
        <text>alpha-ribazole + adenosylcob(III)inamide-GDP = adenosylcob(III)alamin + GMP + H(+)</text>
        <dbReference type="Rhea" id="RHEA:16049"/>
        <dbReference type="ChEBI" id="CHEBI:10329"/>
        <dbReference type="ChEBI" id="CHEBI:15378"/>
        <dbReference type="ChEBI" id="CHEBI:18408"/>
        <dbReference type="ChEBI" id="CHEBI:58115"/>
        <dbReference type="ChEBI" id="CHEBI:60487"/>
        <dbReference type="EC" id="2.7.8.26"/>
    </reaction>
</comment>
<evidence type="ECO:0000256" key="9">
    <source>
        <dbReference type="ARBA" id="ARBA00022679"/>
    </source>
</evidence>
<keyword evidence="10 19" id="KW-0812">Transmembrane</keyword>
<comment type="cofactor">
    <cofactor evidence="1 19">
        <name>Mg(2+)</name>
        <dbReference type="ChEBI" id="CHEBI:18420"/>
    </cofactor>
</comment>
<evidence type="ECO:0000256" key="14">
    <source>
        <dbReference type="ARBA" id="ARBA00025228"/>
    </source>
</evidence>
<feature type="transmembrane region" description="Helical" evidence="19">
    <location>
        <begin position="184"/>
        <end position="202"/>
    </location>
</feature>
<evidence type="ECO:0000256" key="12">
    <source>
        <dbReference type="ARBA" id="ARBA00022989"/>
    </source>
</evidence>
<evidence type="ECO:0000256" key="10">
    <source>
        <dbReference type="ARBA" id="ARBA00022692"/>
    </source>
</evidence>
<feature type="transmembrane region" description="Helical" evidence="19">
    <location>
        <begin position="245"/>
        <end position="264"/>
    </location>
</feature>
<evidence type="ECO:0000256" key="4">
    <source>
        <dbReference type="ARBA" id="ARBA00010561"/>
    </source>
</evidence>
<keyword evidence="12 19" id="KW-1133">Transmembrane helix</keyword>
<feature type="transmembrane region" description="Helical" evidence="19">
    <location>
        <begin position="214"/>
        <end position="233"/>
    </location>
</feature>
<feature type="transmembrane region" description="Helical" evidence="19">
    <location>
        <begin position="117"/>
        <end position="137"/>
    </location>
</feature>
<dbReference type="GO" id="GO:0051073">
    <property type="term" value="F:adenosylcobinamide-GDP ribazoletransferase activity"/>
    <property type="evidence" value="ECO:0007669"/>
    <property type="project" value="UniProtKB-UniRule"/>
</dbReference>
<protein>
    <recommendedName>
        <fullName evidence="6 19">Adenosylcobinamide-GDP ribazoletransferase</fullName>
        <ecNumber evidence="5 19">2.7.8.26</ecNumber>
    </recommendedName>
    <alternativeName>
        <fullName evidence="16 19">Cobalamin synthase</fullName>
    </alternativeName>
    <alternativeName>
        <fullName evidence="15 19">Cobalamin-5'-phosphate synthase</fullName>
    </alternativeName>
</protein>
<evidence type="ECO:0000256" key="8">
    <source>
        <dbReference type="ARBA" id="ARBA00022573"/>
    </source>
</evidence>
<reference evidence="20" key="1">
    <citation type="submission" date="2023-04" db="EMBL/GenBank/DDBJ databases">
        <title>Complete genome sequence of a phthalic acid esters degrading bacterial strain.</title>
        <authorList>
            <person name="Weng L."/>
            <person name="Jia Y."/>
            <person name="Ren L."/>
        </authorList>
    </citation>
    <scope>NUCLEOTIDE SEQUENCE</scope>
    <source>
        <strain evidence="20">RL-LY01</strain>
    </source>
</reference>
<evidence type="ECO:0000313" key="21">
    <source>
        <dbReference type="Proteomes" id="UP001213504"/>
    </source>
</evidence>
<evidence type="ECO:0000256" key="7">
    <source>
        <dbReference type="ARBA" id="ARBA00022475"/>
    </source>
</evidence>
<comment type="similarity">
    <text evidence="4 19">Belongs to the CobS family.</text>
</comment>
<dbReference type="Proteomes" id="UP001213504">
    <property type="component" value="Chromosome"/>
</dbReference>
<organism evidence="20 21">
    <name type="scientific">Gordonia hongkongensis</name>
    <dbReference type="NCBI Taxonomy" id="1701090"/>
    <lineage>
        <taxon>Bacteria</taxon>
        <taxon>Bacillati</taxon>
        <taxon>Actinomycetota</taxon>
        <taxon>Actinomycetes</taxon>
        <taxon>Mycobacteriales</taxon>
        <taxon>Gordoniaceae</taxon>
        <taxon>Gordonia</taxon>
    </lineage>
</organism>
<dbReference type="EMBL" id="CP121270">
    <property type="protein sequence ID" value="WFP23465.1"/>
    <property type="molecule type" value="Genomic_DNA"/>
</dbReference>
<evidence type="ECO:0000256" key="5">
    <source>
        <dbReference type="ARBA" id="ARBA00013200"/>
    </source>
</evidence>
<dbReference type="Pfam" id="PF02654">
    <property type="entry name" value="CobS"/>
    <property type="match status" value="1"/>
</dbReference>
<dbReference type="GO" id="GO:0005886">
    <property type="term" value="C:plasma membrane"/>
    <property type="evidence" value="ECO:0007669"/>
    <property type="project" value="UniProtKB-SubCell"/>
</dbReference>
<dbReference type="PANTHER" id="PTHR34148:SF1">
    <property type="entry name" value="ADENOSYLCOBINAMIDE-GDP RIBAZOLETRANSFERASE"/>
    <property type="match status" value="1"/>
</dbReference>
<feature type="transmembrane region" description="Helical" evidence="19">
    <location>
        <begin position="64"/>
        <end position="84"/>
    </location>
</feature>
<keyword evidence="9 19" id="KW-0808">Transferase</keyword>
<name>A0AAX3T2W2_9ACTN</name>
<accession>A0AAX3T2W2</accession>
<dbReference type="AlphaFoldDB" id="A0AAX3T2W2"/>
<comment type="function">
    <text evidence="14 19">Joins adenosylcobinamide-GDP and alpha-ribazole to generate adenosylcobalamin (Ado-cobalamin). Also synthesizes adenosylcobalamin 5'-phosphate from adenosylcobinamide-GDP and alpha-ribazole 5'-phosphate.</text>
</comment>
<evidence type="ECO:0000256" key="19">
    <source>
        <dbReference type="HAMAP-Rule" id="MF_00719"/>
    </source>
</evidence>
<keyword evidence="11 19" id="KW-0460">Magnesium</keyword>